<keyword evidence="1" id="KW-0472">Membrane</keyword>
<reference evidence="2" key="1">
    <citation type="submission" date="2018-05" db="EMBL/GenBank/DDBJ databases">
        <authorList>
            <person name="Lanie J.A."/>
            <person name="Ng W.-L."/>
            <person name="Kazmierczak K.M."/>
            <person name="Andrzejewski T.M."/>
            <person name="Davidsen T.M."/>
            <person name="Wayne K.J."/>
            <person name="Tettelin H."/>
            <person name="Glass J.I."/>
            <person name="Rusch D."/>
            <person name="Podicherti R."/>
            <person name="Tsui H.-C.T."/>
            <person name="Winkler M.E."/>
        </authorList>
    </citation>
    <scope>NUCLEOTIDE SEQUENCE</scope>
</reference>
<evidence type="ECO:0000313" key="2">
    <source>
        <dbReference type="EMBL" id="SUZ86650.1"/>
    </source>
</evidence>
<sequence>MVSIKSGIGSYIVLIIINYIIFLISDWSIMEEMIPSFSMEFATISIFLILIMTLTDYFFYKGKY</sequence>
<keyword evidence="1" id="KW-0812">Transmembrane</keyword>
<dbReference type="EMBL" id="UINC01001693">
    <property type="protein sequence ID" value="SUZ86650.1"/>
    <property type="molecule type" value="Genomic_DNA"/>
</dbReference>
<gene>
    <name evidence="2" type="ORF">METZ01_LOCUS39504</name>
</gene>
<evidence type="ECO:0000256" key="1">
    <source>
        <dbReference type="SAM" id="Phobius"/>
    </source>
</evidence>
<keyword evidence="1" id="KW-1133">Transmembrane helix</keyword>
<dbReference type="AlphaFoldDB" id="A0A381R563"/>
<accession>A0A381R563</accession>
<proteinExistence type="predicted"/>
<protein>
    <submittedName>
        <fullName evidence="2">Uncharacterized protein</fullName>
    </submittedName>
</protein>
<name>A0A381R563_9ZZZZ</name>
<feature type="transmembrane region" description="Helical" evidence="1">
    <location>
        <begin position="41"/>
        <end position="60"/>
    </location>
</feature>
<feature type="transmembrane region" description="Helical" evidence="1">
    <location>
        <begin position="12"/>
        <end position="29"/>
    </location>
</feature>
<organism evidence="2">
    <name type="scientific">marine metagenome</name>
    <dbReference type="NCBI Taxonomy" id="408172"/>
    <lineage>
        <taxon>unclassified sequences</taxon>
        <taxon>metagenomes</taxon>
        <taxon>ecological metagenomes</taxon>
    </lineage>
</organism>